<sequence length="154" mass="17746">MNHQLHKKIGDIVQDSEFPGCKIVKSTECGGKQNIPLFCSKVKSNETEYCNVDLLILKDNRIKVIIEIEEANIKPTQICGKFLTSALSSYYIHESENNEIIDMDNSVLFIQILDTSKLKMDKTSKIEQWKNIEKSIQNIIPTKDSKIDKYKLFF</sequence>
<feature type="non-terminal residue" evidence="1">
    <location>
        <position position="154"/>
    </location>
</feature>
<reference evidence="1" key="1">
    <citation type="journal article" date="2014" name="Front. Microbiol.">
        <title>High frequency of phylogenetically diverse reductive dehalogenase-homologous genes in deep subseafloor sedimentary metagenomes.</title>
        <authorList>
            <person name="Kawai M."/>
            <person name="Futagami T."/>
            <person name="Toyoda A."/>
            <person name="Takaki Y."/>
            <person name="Nishi S."/>
            <person name="Hori S."/>
            <person name="Arai W."/>
            <person name="Tsubouchi T."/>
            <person name="Morono Y."/>
            <person name="Uchiyama I."/>
            <person name="Ito T."/>
            <person name="Fujiyama A."/>
            <person name="Inagaki F."/>
            <person name="Takami H."/>
        </authorList>
    </citation>
    <scope>NUCLEOTIDE SEQUENCE</scope>
    <source>
        <strain evidence="1">Expedition CK06-06</strain>
    </source>
</reference>
<accession>X0W4Z8</accession>
<proteinExistence type="predicted"/>
<organism evidence="1">
    <name type="scientific">marine sediment metagenome</name>
    <dbReference type="NCBI Taxonomy" id="412755"/>
    <lineage>
        <taxon>unclassified sequences</taxon>
        <taxon>metagenomes</taxon>
        <taxon>ecological metagenomes</taxon>
    </lineage>
</organism>
<dbReference type="EMBL" id="BARS01027075">
    <property type="protein sequence ID" value="GAG07791.1"/>
    <property type="molecule type" value="Genomic_DNA"/>
</dbReference>
<name>X0W4Z8_9ZZZZ</name>
<comment type="caution">
    <text evidence="1">The sequence shown here is derived from an EMBL/GenBank/DDBJ whole genome shotgun (WGS) entry which is preliminary data.</text>
</comment>
<dbReference type="AlphaFoldDB" id="X0W4Z8"/>
<evidence type="ECO:0000313" key="1">
    <source>
        <dbReference type="EMBL" id="GAG07791.1"/>
    </source>
</evidence>
<gene>
    <name evidence="1" type="ORF">S01H1_42569</name>
</gene>
<protein>
    <submittedName>
        <fullName evidence="1">Uncharacterized protein</fullName>
    </submittedName>
</protein>